<evidence type="ECO:0000313" key="3">
    <source>
        <dbReference type="Proteomes" id="UP001140091"/>
    </source>
</evidence>
<name>A0A9W8MK71_9AGAR</name>
<dbReference type="OrthoDB" id="2927676at2759"/>
<dbReference type="Proteomes" id="UP001140091">
    <property type="component" value="Unassembled WGS sequence"/>
</dbReference>
<evidence type="ECO:0000256" key="1">
    <source>
        <dbReference type="SAM" id="SignalP"/>
    </source>
</evidence>
<accession>A0A9W8MK71</accession>
<protein>
    <recommendedName>
        <fullName evidence="4">GPI anchored cell wall protein</fullName>
    </recommendedName>
</protein>
<feature type="chain" id="PRO_5040862343" description="GPI anchored cell wall protein" evidence="1">
    <location>
        <begin position="21"/>
        <end position="193"/>
    </location>
</feature>
<comment type="caution">
    <text evidence="2">The sequence shown here is derived from an EMBL/GenBank/DDBJ whole genome shotgun (WGS) entry which is preliminary data.</text>
</comment>
<reference evidence="2" key="1">
    <citation type="submission" date="2022-06" db="EMBL/GenBank/DDBJ databases">
        <title>Genome Sequence of Candolleomyces eurysporus.</title>
        <authorList>
            <person name="Buettner E."/>
        </authorList>
    </citation>
    <scope>NUCLEOTIDE SEQUENCE</scope>
    <source>
        <strain evidence="2">VTCC 930004</strain>
    </source>
</reference>
<feature type="non-terminal residue" evidence="2">
    <location>
        <position position="193"/>
    </location>
</feature>
<keyword evidence="3" id="KW-1185">Reference proteome</keyword>
<gene>
    <name evidence="2" type="ORF">H1R20_g3348</name>
</gene>
<evidence type="ECO:0008006" key="4">
    <source>
        <dbReference type="Google" id="ProtNLM"/>
    </source>
</evidence>
<proteinExistence type="predicted"/>
<sequence>MKAVASFSVILAALVPAALATDATLWQMAEGTSPPNPITSGRSFEVSPVAVQTDGQTIYVGKAVQGPIVVQTGSITATLVPTPTTNTFTFRADASRYHMAIQTQTGGVRGEFKEDCTLRDDGNLVCSAKLIAESGAQKTTVAVTQTGSPVPWYTISNVESLNLPTQASAASSITSPLFGTLVGLGMAVGVLLA</sequence>
<keyword evidence="1" id="KW-0732">Signal</keyword>
<evidence type="ECO:0000313" key="2">
    <source>
        <dbReference type="EMBL" id="KAJ2933711.1"/>
    </source>
</evidence>
<dbReference type="AlphaFoldDB" id="A0A9W8MK71"/>
<organism evidence="2 3">
    <name type="scientific">Candolleomyces eurysporus</name>
    <dbReference type="NCBI Taxonomy" id="2828524"/>
    <lineage>
        <taxon>Eukaryota</taxon>
        <taxon>Fungi</taxon>
        <taxon>Dikarya</taxon>
        <taxon>Basidiomycota</taxon>
        <taxon>Agaricomycotina</taxon>
        <taxon>Agaricomycetes</taxon>
        <taxon>Agaricomycetidae</taxon>
        <taxon>Agaricales</taxon>
        <taxon>Agaricineae</taxon>
        <taxon>Psathyrellaceae</taxon>
        <taxon>Candolleomyces</taxon>
    </lineage>
</organism>
<feature type="signal peptide" evidence="1">
    <location>
        <begin position="1"/>
        <end position="20"/>
    </location>
</feature>
<dbReference type="EMBL" id="JANBPK010000737">
    <property type="protein sequence ID" value="KAJ2933711.1"/>
    <property type="molecule type" value="Genomic_DNA"/>
</dbReference>